<dbReference type="GO" id="GO:0005783">
    <property type="term" value="C:endoplasmic reticulum"/>
    <property type="evidence" value="ECO:0007669"/>
    <property type="project" value="TreeGrafter"/>
</dbReference>
<dbReference type="GO" id="GO:0005634">
    <property type="term" value="C:nucleus"/>
    <property type="evidence" value="ECO:0007669"/>
    <property type="project" value="TreeGrafter"/>
</dbReference>
<dbReference type="Pfam" id="PF00789">
    <property type="entry name" value="UBX"/>
    <property type="match status" value="1"/>
</dbReference>
<dbReference type="PROSITE" id="PS50033">
    <property type="entry name" value="UBX"/>
    <property type="match status" value="1"/>
</dbReference>
<dbReference type="InterPro" id="IPR001012">
    <property type="entry name" value="UBX_dom"/>
</dbReference>
<dbReference type="SMART" id="SM00594">
    <property type="entry name" value="UAS"/>
    <property type="match status" value="1"/>
</dbReference>
<dbReference type="Gene3D" id="3.40.30.10">
    <property type="entry name" value="Glutaredoxin"/>
    <property type="match status" value="1"/>
</dbReference>
<dbReference type="InterPro" id="IPR006577">
    <property type="entry name" value="UAS"/>
</dbReference>
<evidence type="ECO:0000313" key="4">
    <source>
        <dbReference type="EMBL" id="VUZ41651.1"/>
    </source>
</evidence>
<evidence type="ECO:0000256" key="1">
    <source>
        <dbReference type="SAM" id="Coils"/>
    </source>
</evidence>
<dbReference type="InterPro" id="IPR050730">
    <property type="entry name" value="UBX_domain-protein"/>
</dbReference>
<evidence type="ECO:0000256" key="2">
    <source>
        <dbReference type="SAM" id="MobiDB-lite"/>
    </source>
</evidence>
<dbReference type="InterPro" id="IPR049483">
    <property type="entry name" value="FAF1_2-like_UAS"/>
</dbReference>
<dbReference type="SMART" id="SM00166">
    <property type="entry name" value="UBX"/>
    <property type="match status" value="1"/>
</dbReference>
<dbReference type="PANTHER" id="PTHR23322">
    <property type="entry name" value="FAS-ASSOCIATED PROTEIN"/>
    <property type="match status" value="1"/>
</dbReference>
<dbReference type="Gene3D" id="3.10.20.90">
    <property type="entry name" value="Phosphatidylinositol 3-kinase Catalytic Subunit, Chain A, domain 1"/>
    <property type="match status" value="1"/>
</dbReference>
<dbReference type="Pfam" id="PF21021">
    <property type="entry name" value="FAF1"/>
    <property type="match status" value="1"/>
</dbReference>
<gene>
    <name evidence="4" type="ORF">WMSIL1_LOCUS2570</name>
</gene>
<protein>
    <recommendedName>
        <fullName evidence="3">UBX domain-containing protein</fullName>
    </recommendedName>
</protein>
<evidence type="ECO:0000313" key="5">
    <source>
        <dbReference type="Proteomes" id="UP000321570"/>
    </source>
</evidence>
<feature type="coiled-coil region" evidence="1">
    <location>
        <begin position="620"/>
        <end position="664"/>
    </location>
</feature>
<keyword evidence="5" id="KW-1185">Reference proteome</keyword>
<dbReference type="GO" id="GO:0036503">
    <property type="term" value="P:ERAD pathway"/>
    <property type="evidence" value="ECO:0007669"/>
    <property type="project" value="TreeGrafter"/>
</dbReference>
<dbReference type="AlphaFoldDB" id="A0A564Y331"/>
<feature type="domain" description="UBX" evidence="3">
    <location>
        <begin position="710"/>
        <end position="772"/>
    </location>
</feature>
<dbReference type="Proteomes" id="UP000321570">
    <property type="component" value="Unassembled WGS sequence"/>
</dbReference>
<dbReference type="InterPro" id="IPR029071">
    <property type="entry name" value="Ubiquitin-like_domsf"/>
</dbReference>
<dbReference type="GO" id="GO:0043130">
    <property type="term" value="F:ubiquitin binding"/>
    <property type="evidence" value="ECO:0007669"/>
    <property type="project" value="TreeGrafter"/>
</dbReference>
<accession>A0A564Y331</accession>
<keyword evidence="1" id="KW-0175">Coiled coil</keyword>
<reference evidence="4 5" key="1">
    <citation type="submission" date="2019-07" db="EMBL/GenBank/DDBJ databases">
        <authorList>
            <person name="Jastrzebski P J."/>
            <person name="Paukszto L."/>
            <person name="Jastrzebski P J."/>
        </authorList>
    </citation>
    <scope>NUCLEOTIDE SEQUENCE [LARGE SCALE GENOMIC DNA]</scope>
    <source>
        <strain evidence="4 5">WMS-il1</strain>
    </source>
</reference>
<dbReference type="PANTHER" id="PTHR23322:SF96">
    <property type="entry name" value="FAS-ASSOCIATED FACTOR 1"/>
    <property type="match status" value="1"/>
</dbReference>
<evidence type="ECO:0000259" key="3">
    <source>
        <dbReference type="PROSITE" id="PS50033"/>
    </source>
</evidence>
<proteinExistence type="predicted"/>
<feature type="region of interest" description="Disordered" evidence="2">
    <location>
        <begin position="538"/>
        <end position="569"/>
    </location>
</feature>
<sequence>MDKVKEFQDMFKIQRDLAEDILQQFNFDIEAAANFFLSGPSNEDVEMIDVSSNEPPPPLPPKSHKRRLSFYINFHTDEDKLNMLNFHLDDVPENRTVGDLKDLLINKYRDELASLAAKMGMCTEVDSMKKFMRFEGMQNPSGLNDSATLKSLHLPINNTWASYFKKRTRLRRPSSDGSIKSMSYNIKIRLISNHSNGESNFHHSKGGNKLIPLLGITDVTSLAELRRMAAQEAKVSVSSLRWSAKSPKNSNLERLVVDLNHITMDNTLLHYKLKSDQVYIFDVSTIPLPSTSKPSGSQIFSSHKGSRPYRLTKRPVVIDDDDDGDTLDQEIDDDEEDYPVYEISDDEEPGLRAATESTNPQNLPLIPANLITNPVKALENFFVVFIQRYCNEADSSLPSFCLQTFSEAFAQSVGIQKAYERKPMLIYLHHDRSIASNIFCTKILCSDSMSAFLEENNLQIWPWDVTLESGREALLSWLEPRLSNVASEIEHMEGLENYPLLIMICKVAGAYEIAAILTGHGIFHIPISSVFADTSSHGIGDNDDDNDSFPPLLETSNIGASSSRNRRSRGGLNAQIVVSQLREKLQLYSHLLAPEILADSERLARENMREEQDRAYKESLRQDRLKKEAKEKELAELAAKEAEAQRIAEEIERTALEKQKLAAKSLPKEPSQGTPGIATLRFRLPQTNPQPPALDRIPEESRPQIANGFIVRRFNGTDTLKDVKNFMEFLGYGVLDFKLLRTYPRVDLTSNDESDNTSMVDLKLVPQETLNLEKR</sequence>
<organism evidence="4 5">
    <name type="scientific">Hymenolepis diminuta</name>
    <name type="common">Rat tapeworm</name>
    <dbReference type="NCBI Taxonomy" id="6216"/>
    <lineage>
        <taxon>Eukaryota</taxon>
        <taxon>Metazoa</taxon>
        <taxon>Spiralia</taxon>
        <taxon>Lophotrochozoa</taxon>
        <taxon>Platyhelminthes</taxon>
        <taxon>Cestoda</taxon>
        <taxon>Eucestoda</taxon>
        <taxon>Cyclophyllidea</taxon>
        <taxon>Hymenolepididae</taxon>
        <taxon>Hymenolepis</taxon>
    </lineage>
</organism>
<name>A0A564Y331_HYMDI</name>
<dbReference type="SUPFAM" id="SSF54236">
    <property type="entry name" value="Ubiquitin-like"/>
    <property type="match status" value="1"/>
</dbReference>
<dbReference type="EMBL" id="CABIJS010000066">
    <property type="protein sequence ID" value="VUZ41651.1"/>
    <property type="molecule type" value="Genomic_DNA"/>
</dbReference>